<gene>
    <name evidence="2" type="ORF">JHT90_06830</name>
</gene>
<dbReference type="GO" id="GO:0004553">
    <property type="term" value="F:hydrolase activity, hydrolyzing O-glycosyl compounds"/>
    <property type="evidence" value="ECO:0007669"/>
    <property type="project" value="InterPro"/>
</dbReference>
<evidence type="ECO:0000313" key="2">
    <source>
        <dbReference type="EMBL" id="QQP86954.1"/>
    </source>
</evidence>
<name>A0A974NHY4_9GAMM</name>
<keyword evidence="3" id="KW-1185">Reference proteome</keyword>
<dbReference type="GO" id="GO:0030246">
    <property type="term" value="F:carbohydrate binding"/>
    <property type="evidence" value="ECO:0007669"/>
    <property type="project" value="InterPro"/>
</dbReference>
<dbReference type="Gene3D" id="2.10.10.20">
    <property type="entry name" value="Carbohydrate-binding module superfamily 5/12"/>
    <property type="match status" value="1"/>
</dbReference>
<dbReference type="SMART" id="SM00495">
    <property type="entry name" value="ChtBD3"/>
    <property type="match status" value="1"/>
</dbReference>
<dbReference type="InterPro" id="IPR003610">
    <property type="entry name" value="CBM5/12"/>
</dbReference>
<dbReference type="RefSeq" id="WP_201095470.1">
    <property type="nucleotide sequence ID" value="NZ_CP067393.1"/>
</dbReference>
<dbReference type="EMBL" id="CP067393">
    <property type="protein sequence ID" value="QQP86954.1"/>
    <property type="molecule type" value="Genomic_DNA"/>
</dbReference>
<evidence type="ECO:0000259" key="1">
    <source>
        <dbReference type="SMART" id="SM00495"/>
    </source>
</evidence>
<protein>
    <recommendedName>
        <fullName evidence="1">Chitin-binding type-3 domain-containing protein</fullName>
    </recommendedName>
</protein>
<sequence length="303" mass="33104">MIYNRPDENVFASTAKSGEVEDFPDILRGWGLTFDQTGGIPPMEWFNALGLRTDQAIQYFLQNGIAEWATETDYPVGAYVRFNNKVWRAKARNSANQPSTSNANWEQAALTLDEVKSLIPTLMTQEELDAGTSTTPKTVNAALLKTITNKIVTEFATDEETQEGVITDKMVSPAGLASVIATTEKRGLIQIATDEEVASGVNDTKAVTPASWKNNEKQIGHNQTWVNMASERQINVSYTNNTGKPIQIYVCADIATGALVIDRVSLSLADSAGYTFVSAIIPEGSTYRIKGAQNVIVSWGELR</sequence>
<accession>A0A974NHY4</accession>
<dbReference type="AlphaFoldDB" id="A0A974NHY4"/>
<dbReference type="CDD" id="cd12215">
    <property type="entry name" value="ChiC_BD"/>
    <property type="match status" value="1"/>
</dbReference>
<evidence type="ECO:0000313" key="3">
    <source>
        <dbReference type="Proteomes" id="UP000595278"/>
    </source>
</evidence>
<dbReference type="GO" id="GO:0005975">
    <property type="term" value="P:carbohydrate metabolic process"/>
    <property type="evidence" value="ECO:0007669"/>
    <property type="project" value="InterPro"/>
</dbReference>
<organism evidence="2 3">
    <name type="scientific">Entomomonas asaccharolytica</name>
    <dbReference type="NCBI Taxonomy" id="2785331"/>
    <lineage>
        <taxon>Bacteria</taxon>
        <taxon>Pseudomonadati</taxon>
        <taxon>Pseudomonadota</taxon>
        <taxon>Gammaproteobacteria</taxon>
        <taxon>Pseudomonadales</taxon>
        <taxon>Pseudomonadaceae</taxon>
        <taxon>Entomomonas</taxon>
    </lineage>
</organism>
<feature type="domain" description="Chitin-binding type-3" evidence="1">
    <location>
        <begin position="65"/>
        <end position="108"/>
    </location>
</feature>
<dbReference type="KEGG" id="eaz:JHT90_06830"/>
<dbReference type="GO" id="GO:0005576">
    <property type="term" value="C:extracellular region"/>
    <property type="evidence" value="ECO:0007669"/>
    <property type="project" value="InterPro"/>
</dbReference>
<dbReference type="Proteomes" id="UP000595278">
    <property type="component" value="Chromosome"/>
</dbReference>
<proteinExistence type="predicted"/>
<reference evidence="2 3" key="1">
    <citation type="submission" date="2021-01" db="EMBL/GenBank/DDBJ databases">
        <title>Entomomonas sp. F2A isolated from a house cricket (Acheta domesticus).</title>
        <authorList>
            <person name="Spergser J."/>
            <person name="Busse H.-J."/>
        </authorList>
    </citation>
    <scope>NUCLEOTIDE SEQUENCE [LARGE SCALE GENOMIC DNA]</scope>
    <source>
        <strain evidence="2 3">F2A</strain>
    </source>
</reference>